<keyword evidence="2" id="KW-1185">Reference proteome</keyword>
<name>A0A8T5V4W0_9EURY</name>
<protein>
    <submittedName>
        <fullName evidence="1">Uncharacterized protein</fullName>
    </submittedName>
</protein>
<organism evidence="1 2">
    <name type="scientific">Methanobacterium spitsbergense</name>
    <dbReference type="NCBI Taxonomy" id="2874285"/>
    <lineage>
        <taxon>Archaea</taxon>
        <taxon>Methanobacteriati</taxon>
        <taxon>Methanobacteriota</taxon>
        <taxon>Methanomada group</taxon>
        <taxon>Methanobacteria</taxon>
        <taxon>Methanobacteriales</taxon>
        <taxon>Methanobacteriaceae</taxon>
        <taxon>Methanobacterium</taxon>
    </lineage>
</organism>
<reference evidence="2" key="1">
    <citation type="journal article" date="2022" name="Microbiol. Resour. Announc.">
        <title>Draft Genome Sequence of a Methanogenic Archaeon from West Spitsbergen Permafrost.</title>
        <authorList>
            <person name="Trubitsyn V."/>
            <person name="Rivkina E."/>
            <person name="Shcherbakova V."/>
        </authorList>
    </citation>
    <scope>NUCLEOTIDE SEQUENCE [LARGE SCALE GENOMIC DNA]</scope>
    <source>
        <strain evidence="2">VT</strain>
    </source>
</reference>
<evidence type="ECO:0000313" key="2">
    <source>
        <dbReference type="Proteomes" id="UP000825933"/>
    </source>
</evidence>
<dbReference type="Proteomes" id="UP000825933">
    <property type="component" value="Unassembled WGS sequence"/>
</dbReference>
<dbReference type="RefSeq" id="WP_223792250.1">
    <property type="nucleotide sequence ID" value="NZ_JAIOUQ010000014.1"/>
</dbReference>
<proteinExistence type="predicted"/>
<evidence type="ECO:0000313" key="1">
    <source>
        <dbReference type="EMBL" id="MBZ2166705.1"/>
    </source>
</evidence>
<sequence length="85" mass="9856">MDMKNENLTGEQLLKSISDKRKLFHSKAQFPNAILINPSCYSILKKVMKSENISSKKIFDLEIFVTEDTSSYQLIRIYDPHECSI</sequence>
<dbReference type="AlphaFoldDB" id="A0A8T5V4W0"/>
<comment type="caution">
    <text evidence="1">The sequence shown here is derived from an EMBL/GenBank/DDBJ whole genome shotgun (WGS) entry which is preliminary data.</text>
</comment>
<accession>A0A8T5V4W0</accession>
<gene>
    <name evidence="1" type="ORF">K8N75_11725</name>
</gene>
<dbReference type="EMBL" id="JAIOUQ010000014">
    <property type="protein sequence ID" value="MBZ2166705.1"/>
    <property type="molecule type" value="Genomic_DNA"/>
</dbReference>